<proteinExistence type="predicted"/>
<gene>
    <name evidence="1" type="ORF">HPB49_021794</name>
</gene>
<sequence length="386" mass="41964">MEGQSGSSRDNGITVTFMSHPSIWLAARLPSVLLCALATLVLTFLAIRQSDEFIKQQDQEEVFRWLDSTGFGEHKQFIYDQGCDSLASCCELLLSSPTPSPGGGGGTPRPLHSSSPPLPFASSGELYDALRPAAERLRSRLVLERWLRDHRLLSAVVRRSGASSDSGTTSDAVGDRTASSARRRGAAGAEEGGRDDDAEEDAHRRASTSPEWSFFSWPAPGYGRDFEVLGTKTSGFPFGIESLEQLVRQVLTDVESKGHNWTPEVVRAVKQLPNRPEALESATDLIWERILFEQEQKTWAFGAMLGVSLVASVLVGVASLMLAPAGLLCDQSAAAAAKLGFLSYLTGKYLSPANCKVEFDWTEPQVVGCTLTFFIKVCCCQALHWS</sequence>
<organism evidence="1 2">
    <name type="scientific">Dermacentor silvarum</name>
    <name type="common">Tick</name>
    <dbReference type="NCBI Taxonomy" id="543639"/>
    <lineage>
        <taxon>Eukaryota</taxon>
        <taxon>Metazoa</taxon>
        <taxon>Ecdysozoa</taxon>
        <taxon>Arthropoda</taxon>
        <taxon>Chelicerata</taxon>
        <taxon>Arachnida</taxon>
        <taxon>Acari</taxon>
        <taxon>Parasitiformes</taxon>
        <taxon>Ixodida</taxon>
        <taxon>Ixodoidea</taxon>
        <taxon>Ixodidae</taxon>
        <taxon>Rhipicephalinae</taxon>
        <taxon>Dermacentor</taxon>
    </lineage>
</organism>
<dbReference type="Proteomes" id="UP000821865">
    <property type="component" value="Chromosome 7"/>
</dbReference>
<reference evidence="1" key="1">
    <citation type="submission" date="2020-05" db="EMBL/GenBank/DDBJ databases">
        <title>Large-scale comparative analyses of tick genomes elucidate their genetic diversity and vector capacities.</title>
        <authorList>
            <person name="Jia N."/>
            <person name="Wang J."/>
            <person name="Shi W."/>
            <person name="Du L."/>
            <person name="Sun Y."/>
            <person name="Zhan W."/>
            <person name="Jiang J."/>
            <person name="Wang Q."/>
            <person name="Zhang B."/>
            <person name="Ji P."/>
            <person name="Sakyi L.B."/>
            <person name="Cui X."/>
            <person name="Yuan T."/>
            <person name="Jiang B."/>
            <person name="Yang W."/>
            <person name="Lam T.T.-Y."/>
            <person name="Chang Q."/>
            <person name="Ding S."/>
            <person name="Wang X."/>
            <person name="Zhu J."/>
            <person name="Ruan X."/>
            <person name="Zhao L."/>
            <person name="Wei J."/>
            <person name="Que T."/>
            <person name="Du C."/>
            <person name="Cheng J."/>
            <person name="Dai P."/>
            <person name="Han X."/>
            <person name="Huang E."/>
            <person name="Gao Y."/>
            <person name="Liu J."/>
            <person name="Shao H."/>
            <person name="Ye R."/>
            <person name="Li L."/>
            <person name="Wei W."/>
            <person name="Wang X."/>
            <person name="Wang C."/>
            <person name="Yang T."/>
            <person name="Huo Q."/>
            <person name="Li W."/>
            <person name="Guo W."/>
            <person name="Chen H."/>
            <person name="Zhou L."/>
            <person name="Ni X."/>
            <person name="Tian J."/>
            <person name="Zhou Y."/>
            <person name="Sheng Y."/>
            <person name="Liu T."/>
            <person name="Pan Y."/>
            <person name="Xia L."/>
            <person name="Li J."/>
            <person name="Zhao F."/>
            <person name="Cao W."/>
        </authorList>
    </citation>
    <scope>NUCLEOTIDE SEQUENCE</scope>
    <source>
        <strain evidence="1">Dsil-2018</strain>
    </source>
</reference>
<evidence type="ECO:0000313" key="1">
    <source>
        <dbReference type="EMBL" id="KAH7942196.1"/>
    </source>
</evidence>
<name>A0ACB8CHQ7_DERSI</name>
<comment type="caution">
    <text evidence="1">The sequence shown here is derived from an EMBL/GenBank/DDBJ whole genome shotgun (WGS) entry which is preliminary data.</text>
</comment>
<protein>
    <submittedName>
        <fullName evidence="1">Uncharacterized protein</fullName>
    </submittedName>
</protein>
<dbReference type="EMBL" id="CM023476">
    <property type="protein sequence ID" value="KAH7942196.1"/>
    <property type="molecule type" value="Genomic_DNA"/>
</dbReference>
<keyword evidence="2" id="KW-1185">Reference proteome</keyword>
<accession>A0ACB8CHQ7</accession>
<evidence type="ECO:0000313" key="2">
    <source>
        <dbReference type="Proteomes" id="UP000821865"/>
    </source>
</evidence>